<reference evidence="1" key="1">
    <citation type="submission" date="2018-02" db="EMBL/GenBank/DDBJ databases">
        <title>Rhizophora mucronata_Transcriptome.</title>
        <authorList>
            <person name="Meera S.P."/>
            <person name="Sreeshan A."/>
            <person name="Augustine A."/>
        </authorList>
    </citation>
    <scope>NUCLEOTIDE SEQUENCE</scope>
    <source>
        <tissue evidence="1">Leaf</tissue>
    </source>
</reference>
<sequence>MKLKTAVPIRYQF</sequence>
<proteinExistence type="predicted"/>
<dbReference type="EMBL" id="GGEC01063971">
    <property type="protein sequence ID" value="MBX44455.1"/>
    <property type="molecule type" value="Transcribed_RNA"/>
</dbReference>
<name>A0A2P2NPT8_RHIMU</name>
<evidence type="ECO:0000313" key="1">
    <source>
        <dbReference type="EMBL" id="MBX44455.1"/>
    </source>
</evidence>
<organism evidence="1">
    <name type="scientific">Rhizophora mucronata</name>
    <name type="common">Asiatic mangrove</name>
    <dbReference type="NCBI Taxonomy" id="61149"/>
    <lineage>
        <taxon>Eukaryota</taxon>
        <taxon>Viridiplantae</taxon>
        <taxon>Streptophyta</taxon>
        <taxon>Embryophyta</taxon>
        <taxon>Tracheophyta</taxon>
        <taxon>Spermatophyta</taxon>
        <taxon>Magnoliopsida</taxon>
        <taxon>eudicotyledons</taxon>
        <taxon>Gunneridae</taxon>
        <taxon>Pentapetalae</taxon>
        <taxon>rosids</taxon>
        <taxon>fabids</taxon>
        <taxon>Malpighiales</taxon>
        <taxon>Rhizophoraceae</taxon>
        <taxon>Rhizophora</taxon>
    </lineage>
</organism>
<accession>A0A2P2NPT8</accession>
<protein>
    <submittedName>
        <fullName evidence="1">Uncharacterized protein</fullName>
    </submittedName>
</protein>